<evidence type="ECO:0000313" key="3">
    <source>
        <dbReference type="Proteomes" id="UP000001401"/>
    </source>
</evidence>
<name>E6TR09_EVAC2</name>
<organism evidence="2 3">
    <name type="scientific">Evansella cellulosilytica (strain ATCC 21833 / DSM 2522 / FERM P-1141 / JCM 9156 / N-4)</name>
    <name type="common">Bacillus cellulosilyticus</name>
    <dbReference type="NCBI Taxonomy" id="649639"/>
    <lineage>
        <taxon>Bacteria</taxon>
        <taxon>Bacillati</taxon>
        <taxon>Bacillota</taxon>
        <taxon>Bacilli</taxon>
        <taxon>Bacillales</taxon>
        <taxon>Bacillaceae</taxon>
        <taxon>Evansella</taxon>
    </lineage>
</organism>
<evidence type="ECO:0000256" key="1">
    <source>
        <dbReference type="SAM" id="SignalP"/>
    </source>
</evidence>
<dbReference type="PROSITE" id="PS51257">
    <property type="entry name" value="PROKAR_LIPOPROTEIN"/>
    <property type="match status" value="1"/>
</dbReference>
<keyword evidence="1" id="KW-0732">Signal</keyword>
<gene>
    <name evidence="2" type="ordered locus">Bcell_1115</name>
</gene>
<accession>E6TR09</accession>
<dbReference type="EMBL" id="CP002394">
    <property type="protein sequence ID" value="ADU29385.1"/>
    <property type="molecule type" value="Genomic_DNA"/>
</dbReference>
<dbReference type="Proteomes" id="UP000001401">
    <property type="component" value="Chromosome"/>
</dbReference>
<dbReference type="HOGENOM" id="CLU_768702_0_0_9"/>
<feature type="signal peptide" evidence="1">
    <location>
        <begin position="1"/>
        <end position="25"/>
    </location>
</feature>
<evidence type="ECO:0000313" key="2">
    <source>
        <dbReference type="EMBL" id="ADU29385.1"/>
    </source>
</evidence>
<evidence type="ECO:0008006" key="4">
    <source>
        <dbReference type="Google" id="ProtNLM"/>
    </source>
</evidence>
<dbReference type="RefSeq" id="WP_013487726.1">
    <property type="nucleotide sequence ID" value="NC_014829.1"/>
</dbReference>
<keyword evidence="3" id="KW-1185">Reference proteome</keyword>
<dbReference type="KEGG" id="bco:Bcell_1115"/>
<sequence length="360" mass="41699">MKLFFPTITLFSMLLLLGGCNEDTATTNTPEVNEASIISTDEMTAEEFVNHFYTHYLDQDYKMVKEYLSPTYLERHGVTANDFVSALEDRDFRSNIEFLEYRIANSREIDDHNMFFRVSVKSNYNGNEQVDDDELVVFREDGDWLIDPDGFSSFDTFDNTIATEQLSFEDFEIHTRNRVYGQDVHIFFNWEINLPNVSLFYMADSAVSVLTDTGEVYTSTRSIDLHSIFEPNRVHEIALEFEDVEGTPTQLLFENLVLQDENGDPMIIPRETLEIIVDLDEEFISTSLPLEGVSEDIIMEAFENERERLNQHNPELYQLESVTYLDNGYWKGEYLQTASGSTTSTLVNIFNGTTRMNKHY</sequence>
<proteinExistence type="predicted"/>
<reference evidence="2" key="1">
    <citation type="submission" date="2010-12" db="EMBL/GenBank/DDBJ databases">
        <title>Complete sequence of Bacillus cellulosilyticus DSM 2522.</title>
        <authorList>
            <consortium name="US DOE Joint Genome Institute"/>
            <person name="Lucas S."/>
            <person name="Copeland A."/>
            <person name="Lapidus A."/>
            <person name="Cheng J.-F."/>
            <person name="Bruce D."/>
            <person name="Goodwin L."/>
            <person name="Pitluck S."/>
            <person name="Chertkov O."/>
            <person name="Detter J.C."/>
            <person name="Han C."/>
            <person name="Tapia R."/>
            <person name="Land M."/>
            <person name="Hauser L."/>
            <person name="Jeffries C."/>
            <person name="Kyrpides N."/>
            <person name="Ivanova N."/>
            <person name="Mikhailova N."/>
            <person name="Brumm P."/>
            <person name="Mead D."/>
            <person name="Woyke T."/>
        </authorList>
    </citation>
    <scope>NUCLEOTIDE SEQUENCE [LARGE SCALE GENOMIC DNA]</scope>
    <source>
        <strain evidence="2">DSM 2522</strain>
    </source>
</reference>
<dbReference type="AlphaFoldDB" id="E6TR09"/>
<protein>
    <recommendedName>
        <fullName evidence="4">DUF3828 domain-containing protein</fullName>
    </recommendedName>
</protein>
<feature type="chain" id="PRO_5003209676" description="DUF3828 domain-containing protein" evidence="1">
    <location>
        <begin position="26"/>
        <end position="360"/>
    </location>
</feature>